<feature type="domain" description="N-acetyltransferase" evidence="3">
    <location>
        <begin position="1"/>
        <end position="170"/>
    </location>
</feature>
<dbReference type="Pfam" id="PF00583">
    <property type="entry name" value="Acetyltransf_1"/>
    <property type="match status" value="1"/>
</dbReference>
<dbReference type="EMBL" id="AQPW01000012">
    <property type="protein sequence ID" value="EON32579.1"/>
    <property type="molecule type" value="Genomic_DNA"/>
</dbReference>
<evidence type="ECO:0000259" key="3">
    <source>
        <dbReference type="PROSITE" id="PS51186"/>
    </source>
</evidence>
<dbReference type="InterPro" id="IPR016181">
    <property type="entry name" value="Acyl_CoA_acyltransferase"/>
</dbReference>
<gene>
    <name evidence="4" type="ORF">GTC6_12311</name>
</gene>
<keyword evidence="2" id="KW-0012">Acyltransferase</keyword>
<dbReference type="PANTHER" id="PTHR43072">
    <property type="entry name" value="N-ACETYLTRANSFERASE"/>
    <property type="match status" value="1"/>
</dbReference>
<keyword evidence="1 4" id="KW-0808">Transferase</keyword>
<evidence type="ECO:0000256" key="1">
    <source>
        <dbReference type="ARBA" id="ARBA00022679"/>
    </source>
</evidence>
<accession>R7Y9Y0</accession>
<dbReference type="PATRIC" id="fig|1316928.3.peg.2476"/>
<organism evidence="4 5">
    <name type="scientific">Gordonia terrae C-6</name>
    <dbReference type="NCBI Taxonomy" id="1316928"/>
    <lineage>
        <taxon>Bacteria</taxon>
        <taxon>Bacillati</taxon>
        <taxon>Actinomycetota</taxon>
        <taxon>Actinomycetes</taxon>
        <taxon>Mycobacteriales</taxon>
        <taxon>Gordoniaceae</taxon>
        <taxon>Gordonia</taxon>
    </lineage>
</organism>
<proteinExistence type="predicted"/>
<dbReference type="RefSeq" id="WP_010842880.1">
    <property type="nucleotide sequence ID" value="NZ_AQPW01000012.1"/>
</dbReference>
<evidence type="ECO:0000313" key="4">
    <source>
        <dbReference type="EMBL" id="EON32579.1"/>
    </source>
</evidence>
<comment type="caution">
    <text evidence="4">The sequence shown here is derived from an EMBL/GenBank/DDBJ whole genome shotgun (WGS) entry which is preliminary data.</text>
</comment>
<reference evidence="4 5" key="1">
    <citation type="journal article" date="2013" name="Genome Announc.">
        <title>Draft Genome Sequence of a Benzothiophene-Desulfurizing Bacterium, Gordona terrae Strain C-6.</title>
        <authorList>
            <person name="Wang W."/>
            <person name="Ma T."/>
            <person name="Ren Y."/>
            <person name="Li G."/>
        </authorList>
    </citation>
    <scope>NUCLEOTIDE SEQUENCE [LARGE SCALE GENOMIC DNA]</scope>
    <source>
        <strain evidence="4 5">C-6</strain>
    </source>
</reference>
<evidence type="ECO:0000256" key="2">
    <source>
        <dbReference type="ARBA" id="ARBA00023315"/>
    </source>
</evidence>
<dbReference type="OrthoDB" id="4688486at2"/>
<feature type="domain" description="N-acetyltransferase" evidence="3">
    <location>
        <begin position="181"/>
        <end position="328"/>
    </location>
</feature>
<dbReference type="Proteomes" id="UP000013569">
    <property type="component" value="Unassembled WGS sequence"/>
</dbReference>
<dbReference type="InterPro" id="IPR000182">
    <property type="entry name" value="GNAT_dom"/>
</dbReference>
<dbReference type="GO" id="GO:0016747">
    <property type="term" value="F:acyltransferase activity, transferring groups other than amino-acyl groups"/>
    <property type="evidence" value="ECO:0007669"/>
    <property type="project" value="InterPro"/>
</dbReference>
<sequence>MITYDWRPELTGAELDEVLQLVSDAAEYDEEAGFSSIDADTVRGTGGNAGTVAHLPIKARRDLSPLEDVPMVIVAYLHLSVDADGVGTVSYVVHPDYRSRGITTLLVEEIGLDVTRADGWEHTGANALRCWAYATHPASGRLTVRFGIPAVSRQWTLARHLAGPFALPLDETGVPDRVTLAEPRDLAADDPEIGRVVSAAQLPERHHDRVSAEVRRGGGTVIEARDESGDVLGFVWYTTEHRMHLELRTAPVHALVLSEKARGLGLGTTLLTAALVRQRDSGIQVSQLRIDPDDAGAVRMCRLLAFEQEDVHSCYQVGTSTSPPPAFR</sequence>
<dbReference type="AlphaFoldDB" id="R7Y9Y0"/>
<dbReference type="SUPFAM" id="SSF55729">
    <property type="entry name" value="Acyl-CoA N-acyltransferases (Nat)"/>
    <property type="match status" value="2"/>
</dbReference>
<evidence type="ECO:0000313" key="5">
    <source>
        <dbReference type="Proteomes" id="UP000013569"/>
    </source>
</evidence>
<name>R7Y9Y0_9ACTN</name>
<dbReference type="Gene3D" id="3.40.630.30">
    <property type="match status" value="1"/>
</dbReference>
<protein>
    <submittedName>
        <fullName evidence="4">Acetyltransferase</fullName>
    </submittedName>
</protein>
<dbReference type="PROSITE" id="PS51186">
    <property type="entry name" value="GNAT"/>
    <property type="match status" value="2"/>
</dbReference>
<dbReference type="PANTHER" id="PTHR43072:SF23">
    <property type="entry name" value="UPF0039 PROTEIN C11D3.02C"/>
    <property type="match status" value="1"/>
</dbReference>